<evidence type="ECO:0000313" key="3">
    <source>
        <dbReference type="Proteomes" id="UP000289718"/>
    </source>
</evidence>
<keyword evidence="1" id="KW-0472">Membrane</keyword>
<keyword evidence="3" id="KW-1185">Reference proteome</keyword>
<organism evidence="2 3">
    <name type="scientific">Halarcobacter mediterraneus</name>
    <dbReference type="NCBI Taxonomy" id="2023153"/>
    <lineage>
        <taxon>Bacteria</taxon>
        <taxon>Pseudomonadati</taxon>
        <taxon>Campylobacterota</taxon>
        <taxon>Epsilonproteobacteria</taxon>
        <taxon>Campylobacterales</taxon>
        <taxon>Arcobacteraceae</taxon>
        <taxon>Halarcobacter</taxon>
    </lineage>
</organism>
<keyword evidence="1" id="KW-0812">Transmembrane</keyword>
<dbReference type="OrthoDB" id="5363195at2"/>
<evidence type="ECO:0000313" key="2">
    <source>
        <dbReference type="EMBL" id="RXK12416.1"/>
    </source>
</evidence>
<evidence type="ECO:0008006" key="4">
    <source>
        <dbReference type="Google" id="ProtNLM"/>
    </source>
</evidence>
<accession>A0A4Q1B1G0</accession>
<name>A0A4Q1B1G0_9BACT</name>
<feature type="transmembrane region" description="Helical" evidence="1">
    <location>
        <begin position="6"/>
        <end position="25"/>
    </location>
</feature>
<protein>
    <recommendedName>
        <fullName evidence="4">Prepilin-type cleavage/methylation domain-containing protein</fullName>
    </recommendedName>
</protein>
<reference evidence="2 3" key="1">
    <citation type="submission" date="2017-09" db="EMBL/GenBank/DDBJ databases">
        <title>Genomics of the genus Arcobacter.</title>
        <authorList>
            <person name="Perez-Cataluna A."/>
            <person name="Figueras M.J."/>
            <person name="Salas-Masso N."/>
        </authorList>
    </citation>
    <scope>NUCLEOTIDE SEQUENCE [LARGE SCALE GENOMIC DNA]</scope>
    <source>
        <strain evidence="2 3">F156-34</strain>
    </source>
</reference>
<dbReference type="AlphaFoldDB" id="A0A4Q1B1G0"/>
<gene>
    <name evidence="2" type="ORF">CP965_07470</name>
</gene>
<dbReference type="EMBL" id="NXIE01000003">
    <property type="protein sequence ID" value="RXK12416.1"/>
    <property type="molecule type" value="Genomic_DNA"/>
</dbReference>
<proteinExistence type="predicted"/>
<sequence length="206" mass="24254">MKNSFSLIETIVVIFLILLISSMTFTKIKEDKLTNALKRLELYIKQTRYQSLIDNKNNLNDSLWHKKRWTLKFFNCKEEVGGLYYVIYSDTNKTGHPNQNESLIDPLTKKRVYTTNNCNYHENRSKYVLLTKEFNIKEINMNCNSTSTIGQISFGSNGKVYTKLSTNENEFDKYELINRCEIKFTDKIGRYKILIVEAKTGYSYIR</sequence>
<keyword evidence="1" id="KW-1133">Transmembrane helix</keyword>
<dbReference type="RefSeq" id="WP_129061477.1">
    <property type="nucleotide sequence ID" value="NZ_NXIE01000003.1"/>
</dbReference>
<comment type="caution">
    <text evidence="2">The sequence shown here is derived from an EMBL/GenBank/DDBJ whole genome shotgun (WGS) entry which is preliminary data.</text>
</comment>
<dbReference type="Proteomes" id="UP000289718">
    <property type="component" value="Unassembled WGS sequence"/>
</dbReference>
<evidence type="ECO:0000256" key="1">
    <source>
        <dbReference type="SAM" id="Phobius"/>
    </source>
</evidence>